<evidence type="ECO:0000256" key="6">
    <source>
        <dbReference type="ARBA" id="ARBA00023212"/>
    </source>
</evidence>
<evidence type="ECO:0000256" key="1">
    <source>
        <dbReference type="ARBA" id="ARBA00004245"/>
    </source>
</evidence>
<dbReference type="SUPFAM" id="SSF117281">
    <property type="entry name" value="Kelch motif"/>
    <property type="match status" value="2"/>
</dbReference>
<evidence type="ECO:0000313" key="9">
    <source>
        <dbReference type="Ensembl" id="ENSLOCP00000016077.1"/>
    </source>
</evidence>
<evidence type="ECO:0000256" key="2">
    <source>
        <dbReference type="ARBA" id="ARBA00022441"/>
    </source>
</evidence>
<feature type="domain" description="BTB" evidence="8">
    <location>
        <begin position="236"/>
        <end position="303"/>
    </location>
</feature>
<keyword evidence="2" id="KW-0880">Kelch repeat</keyword>
<dbReference type="EMBL" id="AHAT01001979">
    <property type="status" value="NOT_ANNOTATED_CDS"/>
    <property type="molecule type" value="Genomic_DNA"/>
</dbReference>
<feature type="compositionally biased region" description="Acidic residues" evidence="7">
    <location>
        <begin position="169"/>
        <end position="184"/>
    </location>
</feature>
<evidence type="ECO:0000256" key="3">
    <source>
        <dbReference type="ARBA" id="ARBA00022490"/>
    </source>
</evidence>
<reference evidence="9" key="2">
    <citation type="submission" date="2025-08" db="UniProtKB">
        <authorList>
            <consortium name="Ensembl"/>
        </authorList>
    </citation>
    <scope>IDENTIFICATION</scope>
</reference>
<dbReference type="GeneTree" id="ENSGT00940000155358"/>
<dbReference type="GO" id="GO:1990756">
    <property type="term" value="F:ubiquitin-like ligase-substrate adaptor activity"/>
    <property type="evidence" value="ECO:0000318"/>
    <property type="project" value="GO_Central"/>
</dbReference>
<dbReference type="Gene3D" id="2.120.10.80">
    <property type="entry name" value="Kelch-type beta propeller"/>
    <property type="match status" value="2"/>
</dbReference>
<dbReference type="Gene3D" id="3.30.710.10">
    <property type="entry name" value="Potassium Channel Kv1.1, Chain A"/>
    <property type="match status" value="1"/>
</dbReference>
<dbReference type="InterPro" id="IPR011333">
    <property type="entry name" value="SKP1/BTB/POZ_sf"/>
</dbReference>
<dbReference type="InterPro" id="IPR015915">
    <property type="entry name" value="Kelch-typ_b-propeller"/>
</dbReference>
<dbReference type="SMART" id="SM00875">
    <property type="entry name" value="BACK"/>
    <property type="match status" value="1"/>
</dbReference>
<evidence type="ECO:0000259" key="8">
    <source>
        <dbReference type="PROSITE" id="PS50097"/>
    </source>
</evidence>
<keyword evidence="3" id="KW-0963">Cytoplasm</keyword>
<dbReference type="InterPro" id="IPR000210">
    <property type="entry name" value="BTB/POZ_dom"/>
</dbReference>
<keyword evidence="6" id="KW-0206">Cytoskeleton</keyword>
<organism evidence="9 10">
    <name type="scientific">Lepisosteus oculatus</name>
    <name type="common">Spotted gar</name>
    <dbReference type="NCBI Taxonomy" id="7918"/>
    <lineage>
        <taxon>Eukaryota</taxon>
        <taxon>Metazoa</taxon>
        <taxon>Chordata</taxon>
        <taxon>Craniata</taxon>
        <taxon>Vertebrata</taxon>
        <taxon>Euteleostomi</taxon>
        <taxon>Actinopterygii</taxon>
        <taxon>Neopterygii</taxon>
        <taxon>Holostei</taxon>
        <taxon>Semionotiformes</taxon>
        <taxon>Lepisosteidae</taxon>
        <taxon>Lepisosteus</taxon>
    </lineage>
</organism>
<dbReference type="InterPro" id="IPR011705">
    <property type="entry name" value="BACK"/>
</dbReference>
<dbReference type="Pfam" id="PF00651">
    <property type="entry name" value="BTB"/>
    <property type="match status" value="1"/>
</dbReference>
<dbReference type="FunFam" id="2.120.10.80:FF:000021">
    <property type="entry name" value="kelch-like protein 1 isoform X2"/>
    <property type="match status" value="1"/>
</dbReference>
<dbReference type="GO" id="GO:0003779">
    <property type="term" value="F:actin binding"/>
    <property type="evidence" value="ECO:0007669"/>
    <property type="project" value="UniProtKB-KW"/>
</dbReference>
<dbReference type="Pfam" id="PF24981">
    <property type="entry name" value="Beta-prop_ATRN-LZTR1"/>
    <property type="match status" value="1"/>
</dbReference>
<dbReference type="InterPro" id="IPR006652">
    <property type="entry name" value="Kelch_1"/>
</dbReference>
<dbReference type="Pfam" id="PF07707">
    <property type="entry name" value="BACK"/>
    <property type="match status" value="1"/>
</dbReference>
<name>W5N618_LEPOC</name>
<dbReference type="STRING" id="7918.ENSLOCP00000016077"/>
<sequence length="771" mass="85019">NIPFFPKIAYRILGRAPDMLVLWPCPGCHCICCLCRCLDDRWLPVEGMSGSRKEFDVKQILRIRWRWFGHPTSPPPTGLAEEEQPGEFWFRGAGGHPSNGGAPAGGSSGRKFLEPGNVPLPLAAMGCPHPTSQRDCASPSLHPGAAPLEVPCLEFTAEGCQGAQAPDGPETEDVGGSEEEENDSDSSSCRTSNSCHTVSSCHTMETCASEEFFQALNHAELTFRKMESYLRHKQLCDVVLVAGERRIPAHRLVLSSVSDYFAAMFTSDVREAKQEEVKMEGVEPSALWALVQYAYTGRLELREETIESLLSTACLLQLSPVVEACCRFLMKQLHPSNCLGIRSFADAQGCTDLHRVAHNYTMEHFLEVIRNQEFLLLPAGEVLKLMASDDMNVPDEETVLNALLSWVHHDVGRRQGELSKLLAFIRLPLLAPQFLADMENNPLFRDNIECHRLIMEAMKYHLLPERRPLLQSPRTRPRKSTVGVLFAVGGMDATKGATSIERYELRTNTWTHVANMNGRRLQFGVAVLDDKLYVVGGRDGLKTLNTVECYNPKNKTWSVMPPMSTHRHGLGVAVLEGPMYAVGGHDGWSYLNTVERWDPQARQWSFVASMSTPRSTVGVAVLSGKLYAVGGRDGSSCLKSVECFDPHTNKWVHCAQMAKRRGGVGVATWNGFLYAIGGHDAPASSLTSRLSDCVERYDPKTDTWTAVAPMSISRDAVGVCLMGDRLYAVGGYDGQVYLNAVEAYDPQTNEWTQVAPLCLGRAGACVVAVKL</sequence>
<dbReference type="GO" id="GO:0005737">
    <property type="term" value="C:cytoplasm"/>
    <property type="evidence" value="ECO:0000318"/>
    <property type="project" value="GO_Central"/>
</dbReference>
<dbReference type="Ensembl" id="ENSLOCT00000016107.1">
    <property type="protein sequence ID" value="ENSLOCP00000016077.1"/>
    <property type="gene ID" value="ENSLOCG00000013045.1"/>
</dbReference>
<dbReference type="FunFam" id="3.30.710.10:FF:000027">
    <property type="entry name" value="Kelch-like protein 4 isoform 1"/>
    <property type="match status" value="1"/>
</dbReference>
<reference evidence="9" key="3">
    <citation type="submission" date="2025-09" db="UniProtKB">
        <authorList>
            <consortium name="Ensembl"/>
        </authorList>
    </citation>
    <scope>IDENTIFICATION</scope>
</reference>
<comment type="subcellular location">
    <subcellularLocation>
        <location evidence="1">Cytoplasm</location>
        <location evidence="1">Cytoskeleton</location>
    </subcellularLocation>
</comment>
<keyword evidence="4" id="KW-0677">Repeat</keyword>
<evidence type="ECO:0000256" key="4">
    <source>
        <dbReference type="ARBA" id="ARBA00022737"/>
    </source>
</evidence>
<dbReference type="HOGENOM" id="CLU_004253_12_0_1"/>
<dbReference type="GO" id="GO:0031463">
    <property type="term" value="C:Cul3-RING ubiquitin ligase complex"/>
    <property type="evidence" value="ECO:0000318"/>
    <property type="project" value="GO_Central"/>
</dbReference>
<keyword evidence="5" id="KW-0009">Actin-binding</keyword>
<feature type="region of interest" description="Disordered" evidence="7">
    <location>
        <begin position="160"/>
        <end position="193"/>
    </location>
</feature>
<dbReference type="OMA" id="HFMEVTK"/>
<dbReference type="EMBL" id="AHAT01001980">
    <property type="status" value="NOT_ANNOTATED_CDS"/>
    <property type="molecule type" value="Genomic_DNA"/>
</dbReference>
<dbReference type="Bgee" id="ENSLOCG00000013045">
    <property type="expression patterns" value="Expressed in zone of skin and 13 other cell types or tissues"/>
</dbReference>
<dbReference type="PROSITE" id="PS50097">
    <property type="entry name" value="BTB"/>
    <property type="match status" value="1"/>
</dbReference>
<dbReference type="Proteomes" id="UP000018468">
    <property type="component" value="Linkage group LG4"/>
</dbReference>
<dbReference type="InterPro" id="IPR056737">
    <property type="entry name" value="Beta-prop_ATRN-MKLN-like"/>
</dbReference>
<dbReference type="SMART" id="SM00225">
    <property type="entry name" value="BTB"/>
    <property type="match status" value="1"/>
</dbReference>
<keyword evidence="10" id="KW-1185">Reference proteome</keyword>
<reference evidence="10" key="1">
    <citation type="submission" date="2011-12" db="EMBL/GenBank/DDBJ databases">
        <title>The Draft Genome of Lepisosteus oculatus.</title>
        <authorList>
            <consortium name="The Broad Institute Genome Assembly &amp; Analysis Group"/>
            <consortium name="Computational R&amp;D Group"/>
            <consortium name="and Sequencing Platform"/>
            <person name="Di Palma F."/>
            <person name="Alfoldi J."/>
            <person name="Johnson J."/>
            <person name="Berlin A."/>
            <person name="Gnerre S."/>
            <person name="Jaffe D."/>
            <person name="MacCallum I."/>
            <person name="Young S."/>
            <person name="Walker B.J."/>
            <person name="Lander E.S."/>
            <person name="Lindblad-Toh K."/>
        </authorList>
    </citation>
    <scope>NUCLEOTIDE SEQUENCE [LARGE SCALE GENOMIC DNA]</scope>
</reference>
<dbReference type="GO" id="GO:0043161">
    <property type="term" value="P:proteasome-mediated ubiquitin-dependent protein catabolic process"/>
    <property type="evidence" value="ECO:0000318"/>
    <property type="project" value="GO_Central"/>
</dbReference>
<feature type="compositionally biased region" description="Gly residues" evidence="7">
    <location>
        <begin position="92"/>
        <end position="108"/>
    </location>
</feature>
<protein>
    <submittedName>
        <fullName evidence="9">Kelch-like family member 5</fullName>
    </submittedName>
</protein>
<dbReference type="SUPFAM" id="SSF54695">
    <property type="entry name" value="POZ domain"/>
    <property type="match status" value="1"/>
</dbReference>
<dbReference type="PRINTS" id="PR00501">
    <property type="entry name" value="KELCHREPEAT"/>
</dbReference>
<feature type="region of interest" description="Disordered" evidence="7">
    <location>
        <begin position="88"/>
        <end position="115"/>
    </location>
</feature>
<dbReference type="InParanoid" id="W5N618"/>
<dbReference type="SMART" id="SM00612">
    <property type="entry name" value="Kelch"/>
    <property type="match status" value="6"/>
</dbReference>
<dbReference type="FunFam" id="1.25.40.420:FF:000001">
    <property type="entry name" value="Kelch-like family member 12"/>
    <property type="match status" value="1"/>
</dbReference>
<dbReference type="AlphaFoldDB" id="W5N618"/>
<evidence type="ECO:0000256" key="5">
    <source>
        <dbReference type="ARBA" id="ARBA00023203"/>
    </source>
</evidence>
<dbReference type="GO" id="GO:0005856">
    <property type="term" value="C:cytoskeleton"/>
    <property type="evidence" value="ECO:0007669"/>
    <property type="project" value="UniProtKB-SubCell"/>
</dbReference>
<evidence type="ECO:0000256" key="7">
    <source>
        <dbReference type="SAM" id="MobiDB-lite"/>
    </source>
</evidence>
<evidence type="ECO:0000313" key="10">
    <source>
        <dbReference type="Proteomes" id="UP000018468"/>
    </source>
</evidence>
<dbReference type="Gene3D" id="1.25.40.420">
    <property type="match status" value="1"/>
</dbReference>
<dbReference type="PANTHER" id="PTHR45632:SF3">
    <property type="entry name" value="KELCH-LIKE PROTEIN 32"/>
    <property type="match status" value="1"/>
</dbReference>
<proteinExistence type="predicted"/>
<dbReference type="FunCoup" id="W5N618">
    <property type="interactions" value="606"/>
</dbReference>
<accession>W5N618</accession>
<dbReference type="PANTHER" id="PTHR45632">
    <property type="entry name" value="LD33804P"/>
    <property type="match status" value="1"/>
</dbReference>
<dbReference type="FunFam" id="2.120.10.80:FF:000017">
    <property type="entry name" value="kelch-like protein 1 isoform X2"/>
    <property type="match status" value="1"/>
</dbReference>
<dbReference type="eggNOG" id="KOG4441">
    <property type="taxonomic scope" value="Eukaryota"/>
</dbReference>